<protein>
    <submittedName>
        <fullName evidence="1">Uncharacterized protein</fullName>
    </submittedName>
</protein>
<evidence type="ECO:0000313" key="1">
    <source>
        <dbReference type="EMBL" id="KAF4124551.1"/>
    </source>
</evidence>
<dbReference type="RefSeq" id="XP_035323203.1">
    <property type="nucleotide sequence ID" value="XM_035467191.1"/>
</dbReference>
<keyword evidence="2" id="KW-1185">Reference proteome</keyword>
<evidence type="ECO:0000313" key="2">
    <source>
        <dbReference type="Proteomes" id="UP000749293"/>
    </source>
</evidence>
<dbReference type="GeneID" id="55971445"/>
<name>A0A9P4YWV8_9HYPO</name>
<gene>
    <name evidence="1" type="ORF">GMORB2_5217</name>
</gene>
<reference evidence="1" key="1">
    <citation type="submission" date="2020-03" db="EMBL/GenBank/DDBJ databases">
        <title>Site-based positive gene gene selection in Geosmithia morbida across the United States reveals a broad range of putative effectors and factors for local host and environmental adapation.</title>
        <authorList>
            <person name="Onufrak A."/>
            <person name="Murdoch R.W."/>
            <person name="Gazis R."/>
            <person name="Huff M."/>
            <person name="Staton M."/>
            <person name="Klingeman W."/>
            <person name="Hadziabdic D."/>
        </authorList>
    </citation>
    <scope>NUCLEOTIDE SEQUENCE</scope>
    <source>
        <strain evidence="1">1262</strain>
    </source>
</reference>
<dbReference type="AlphaFoldDB" id="A0A9P4YWV8"/>
<dbReference type="EMBL" id="JAANYQ010000004">
    <property type="protein sequence ID" value="KAF4124551.1"/>
    <property type="molecule type" value="Genomic_DNA"/>
</dbReference>
<proteinExistence type="predicted"/>
<comment type="caution">
    <text evidence="1">The sequence shown here is derived from an EMBL/GenBank/DDBJ whole genome shotgun (WGS) entry which is preliminary data.</text>
</comment>
<dbReference type="OrthoDB" id="5424793at2759"/>
<organism evidence="1 2">
    <name type="scientific">Geosmithia morbida</name>
    <dbReference type="NCBI Taxonomy" id="1094350"/>
    <lineage>
        <taxon>Eukaryota</taxon>
        <taxon>Fungi</taxon>
        <taxon>Dikarya</taxon>
        <taxon>Ascomycota</taxon>
        <taxon>Pezizomycotina</taxon>
        <taxon>Sordariomycetes</taxon>
        <taxon>Hypocreomycetidae</taxon>
        <taxon>Hypocreales</taxon>
        <taxon>Bionectriaceae</taxon>
        <taxon>Geosmithia</taxon>
    </lineage>
</organism>
<dbReference type="Proteomes" id="UP000749293">
    <property type="component" value="Unassembled WGS sequence"/>
</dbReference>
<sequence length="458" mass="50897">MAATDLALPEHWTELNASRKNREACAADIRALKAKYLRDAAAAAKQDAESQSSAGGGVDGGSSPAYFGEVLDRMLGRYRDSQDREWFSERRAVVFSLETMFAEAKERKMGLDEIEASLECEKEAWYRWVLRRHPEFLAVAGSGVGRDEVRSILDDPDRSREELVAVVGQAVGMSTGWLERVDTFAAKVAEASGDPIAVRELYAREFFHREEEDGAVVVIDNAQPYLDMFESGSVGGVDITIEAVVDRIIAANREDRSSQAQRDAHQKRLDELRRARTAFEQNRVRSRGPQQKEDVVDHAYRSLPNCDVCDKPVDPERVVACPLCQMVLHIGGSRKLTVYCSDGCLGKGFDTHMAQTHDCIGSSDCAQMVVDEDVVMRDDGDDQQDDSADPVACNECLDQKRMAVFCSRRCAERNFTSHRHSQHGEIDTPVSEIQTLVSPLGRLASIILTQDKTGLQFS</sequence>
<accession>A0A9P4YWV8</accession>